<name>A0A2P2N370_RHIMU</name>
<organism evidence="2">
    <name type="scientific">Rhizophora mucronata</name>
    <name type="common">Asiatic mangrove</name>
    <dbReference type="NCBI Taxonomy" id="61149"/>
    <lineage>
        <taxon>Eukaryota</taxon>
        <taxon>Viridiplantae</taxon>
        <taxon>Streptophyta</taxon>
        <taxon>Embryophyta</taxon>
        <taxon>Tracheophyta</taxon>
        <taxon>Spermatophyta</taxon>
        <taxon>Magnoliopsida</taxon>
        <taxon>eudicotyledons</taxon>
        <taxon>Gunneridae</taxon>
        <taxon>Pentapetalae</taxon>
        <taxon>rosids</taxon>
        <taxon>fabids</taxon>
        <taxon>Malpighiales</taxon>
        <taxon>Rhizophoraceae</taxon>
        <taxon>Rhizophora</taxon>
    </lineage>
</organism>
<accession>A0A2P2N370</accession>
<proteinExistence type="predicted"/>
<sequence length="21" mass="2402">MKRDEFGGLNYKQTSKDNAAK</sequence>
<evidence type="ECO:0000256" key="1">
    <source>
        <dbReference type="SAM" id="MobiDB-lite"/>
    </source>
</evidence>
<dbReference type="AlphaFoldDB" id="A0A2P2N370"/>
<dbReference type="EMBL" id="GGEC01056413">
    <property type="protein sequence ID" value="MBX36897.1"/>
    <property type="molecule type" value="Transcribed_RNA"/>
</dbReference>
<reference evidence="2" key="1">
    <citation type="submission" date="2018-02" db="EMBL/GenBank/DDBJ databases">
        <title>Rhizophora mucronata_Transcriptome.</title>
        <authorList>
            <person name="Meera S.P."/>
            <person name="Sreeshan A."/>
            <person name="Augustine A."/>
        </authorList>
    </citation>
    <scope>NUCLEOTIDE SEQUENCE</scope>
    <source>
        <tissue evidence="2">Leaf</tissue>
    </source>
</reference>
<feature type="region of interest" description="Disordered" evidence="1">
    <location>
        <begin position="1"/>
        <end position="21"/>
    </location>
</feature>
<protein>
    <submittedName>
        <fullName evidence="2">Uncharacterized protein</fullName>
    </submittedName>
</protein>
<evidence type="ECO:0000313" key="2">
    <source>
        <dbReference type="EMBL" id="MBX36897.1"/>
    </source>
</evidence>